<dbReference type="SUPFAM" id="SSF52540">
    <property type="entry name" value="P-loop containing nucleoside triphosphate hydrolases"/>
    <property type="match status" value="1"/>
</dbReference>
<dbReference type="InterPro" id="IPR004596">
    <property type="entry name" value="Cell_div_suppressor_SulA"/>
</dbReference>
<dbReference type="InterPro" id="IPR050356">
    <property type="entry name" value="SulA_CellDiv_inhibitor"/>
</dbReference>
<dbReference type="RefSeq" id="WP_188862722.1">
    <property type="nucleotide sequence ID" value="NZ_BMLT01000016.1"/>
</dbReference>
<comment type="caution">
    <text evidence="2">The sequence shown here is derived from an EMBL/GenBank/DDBJ whole genome shotgun (WGS) entry which is preliminary data.</text>
</comment>
<dbReference type="InterPro" id="IPR047610">
    <property type="entry name" value="ImuA_translesion"/>
</dbReference>
<dbReference type="GO" id="GO:0009432">
    <property type="term" value="P:SOS response"/>
    <property type="evidence" value="ECO:0007669"/>
    <property type="project" value="InterPro"/>
</dbReference>
<dbReference type="Proteomes" id="UP000599578">
    <property type="component" value="Unassembled WGS sequence"/>
</dbReference>
<gene>
    <name evidence="2" type="ORF">GCM10011348_43230</name>
</gene>
<evidence type="ECO:0000313" key="2">
    <source>
        <dbReference type="EMBL" id="GGO88224.1"/>
    </source>
</evidence>
<dbReference type="Gene3D" id="3.40.50.300">
    <property type="entry name" value="P-loop containing nucleotide triphosphate hydrolases"/>
    <property type="match status" value="1"/>
</dbReference>
<name>A0A918DXA4_9GAMM</name>
<keyword evidence="1" id="KW-0227">DNA damage</keyword>
<dbReference type="AlphaFoldDB" id="A0A918DXA4"/>
<sequence length="245" mass="26397">MSLDQLMQQGAVWRGREAVSEASAATLSSGHAQLDQWLPGGGWQSGNLVEVLYDTEGCGELRLLLPLLAAAPKDRWILWVDPPHIPYAPALKAAGVPLERLLLVRSTSRRDRLWCLEQGLKSGCCAAVLGWLPGGEAKALRRLQLAASEGGGLGFVFRPGACRDQSSPAPYRLLLEPEQDGVSAGISVLKRKGAWPLSRQVLSLEGAAADSRPAASARPRLRLVGESANRPRLIRNSSGAVRRFR</sequence>
<dbReference type="GO" id="GO:0006281">
    <property type="term" value="P:DNA repair"/>
    <property type="evidence" value="ECO:0007669"/>
    <property type="project" value="TreeGrafter"/>
</dbReference>
<dbReference type="GO" id="GO:0051782">
    <property type="term" value="P:negative regulation of cell division"/>
    <property type="evidence" value="ECO:0007669"/>
    <property type="project" value="InterPro"/>
</dbReference>
<evidence type="ECO:0008006" key="4">
    <source>
        <dbReference type="Google" id="ProtNLM"/>
    </source>
</evidence>
<dbReference type="PANTHER" id="PTHR35369">
    <property type="entry name" value="BLR3025 PROTEIN-RELATED"/>
    <property type="match status" value="1"/>
</dbReference>
<reference evidence="2 3" key="1">
    <citation type="journal article" date="2014" name="Int. J. Syst. Evol. Microbiol.">
        <title>Complete genome sequence of Corynebacterium casei LMG S-19264T (=DSM 44701T), isolated from a smear-ripened cheese.</title>
        <authorList>
            <consortium name="US DOE Joint Genome Institute (JGI-PGF)"/>
            <person name="Walter F."/>
            <person name="Albersmeier A."/>
            <person name="Kalinowski J."/>
            <person name="Ruckert C."/>
        </authorList>
    </citation>
    <scope>NUCLEOTIDE SEQUENCE [LARGE SCALE GENOMIC DNA]</scope>
    <source>
        <strain evidence="2 3">CGMCC 1.7286</strain>
    </source>
</reference>
<dbReference type="InterPro" id="IPR017166">
    <property type="entry name" value="UCP037290"/>
</dbReference>
<dbReference type="PIRSF" id="PIRSF037290">
    <property type="entry name" value="UCP037290"/>
    <property type="match status" value="1"/>
</dbReference>
<evidence type="ECO:0000256" key="1">
    <source>
        <dbReference type="ARBA" id="ARBA00022763"/>
    </source>
</evidence>
<keyword evidence="3" id="KW-1185">Reference proteome</keyword>
<dbReference type="InterPro" id="IPR027417">
    <property type="entry name" value="P-loop_NTPase"/>
</dbReference>
<proteinExistence type="predicted"/>
<accession>A0A918DXA4</accession>
<dbReference type="EMBL" id="BMLT01000016">
    <property type="protein sequence ID" value="GGO88224.1"/>
    <property type="molecule type" value="Genomic_DNA"/>
</dbReference>
<dbReference type="Pfam" id="PF03846">
    <property type="entry name" value="SulA"/>
    <property type="match status" value="1"/>
</dbReference>
<protein>
    <recommendedName>
        <fullName evidence="4">SOS cell division inhibitor SulA</fullName>
    </recommendedName>
</protein>
<dbReference type="NCBIfam" id="NF033429">
    <property type="entry name" value="ImuA_translesion"/>
    <property type="match status" value="1"/>
</dbReference>
<evidence type="ECO:0000313" key="3">
    <source>
        <dbReference type="Proteomes" id="UP000599578"/>
    </source>
</evidence>
<dbReference type="PANTHER" id="PTHR35369:SF3">
    <property type="entry name" value="TRANSLESION DNA SYNTHESIS-ASSOCIATED PROTEIN IMUA"/>
    <property type="match status" value="1"/>
</dbReference>
<organism evidence="2 3">
    <name type="scientific">Marinobacterium nitratireducens</name>
    <dbReference type="NCBI Taxonomy" id="518897"/>
    <lineage>
        <taxon>Bacteria</taxon>
        <taxon>Pseudomonadati</taxon>
        <taxon>Pseudomonadota</taxon>
        <taxon>Gammaproteobacteria</taxon>
        <taxon>Oceanospirillales</taxon>
        <taxon>Oceanospirillaceae</taxon>
        <taxon>Marinobacterium</taxon>
    </lineage>
</organism>